<gene>
    <name evidence="5" type="ORF">FRUB_04970</name>
</gene>
<proteinExistence type="predicted"/>
<dbReference type="RefSeq" id="WP_143393364.1">
    <property type="nucleotide sequence ID" value="NZ_NIDE01000007.1"/>
</dbReference>
<evidence type="ECO:0000313" key="6">
    <source>
        <dbReference type="Proteomes" id="UP000214646"/>
    </source>
</evidence>
<dbReference type="OrthoDB" id="213032at2"/>
<dbReference type="PROSITE" id="PS51635">
    <property type="entry name" value="PNPLA"/>
    <property type="match status" value="1"/>
</dbReference>
<keyword evidence="2" id="KW-0442">Lipid degradation</keyword>
<comment type="caution">
    <text evidence="5">The sequence shown here is derived from an EMBL/GenBank/DDBJ whole genome shotgun (WGS) entry which is preliminary data.</text>
</comment>
<evidence type="ECO:0000256" key="2">
    <source>
        <dbReference type="PROSITE-ProRule" id="PRU01161"/>
    </source>
</evidence>
<dbReference type="GO" id="GO:0016042">
    <property type="term" value="P:lipid catabolic process"/>
    <property type="evidence" value="ECO:0007669"/>
    <property type="project" value="UniProtKB-UniRule"/>
</dbReference>
<dbReference type="Proteomes" id="UP000214646">
    <property type="component" value="Unassembled WGS sequence"/>
</dbReference>
<dbReference type="Gene3D" id="3.40.1090.10">
    <property type="entry name" value="Cytosolic phospholipase A2 catalytic domain"/>
    <property type="match status" value="1"/>
</dbReference>
<name>A0A225DR33_9BACT</name>
<feature type="chain" id="PRO_5013166592" evidence="3">
    <location>
        <begin position="37"/>
        <end position="431"/>
    </location>
</feature>
<evidence type="ECO:0000256" key="3">
    <source>
        <dbReference type="SAM" id="SignalP"/>
    </source>
</evidence>
<feature type="active site" description="Proton acceptor" evidence="2">
    <location>
        <position position="281"/>
    </location>
</feature>
<keyword evidence="2" id="KW-0378">Hydrolase</keyword>
<feature type="short sequence motif" description="DGA/G" evidence="2">
    <location>
        <begin position="281"/>
        <end position="283"/>
    </location>
</feature>
<dbReference type="GO" id="GO:0016787">
    <property type="term" value="F:hydrolase activity"/>
    <property type="evidence" value="ECO:0007669"/>
    <property type="project" value="UniProtKB-UniRule"/>
</dbReference>
<dbReference type="Pfam" id="PF01734">
    <property type="entry name" value="Patatin"/>
    <property type="match status" value="1"/>
</dbReference>
<keyword evidence="3" id="KW-0732">Signal</keyword>
<keyword evidence="5" id="KW-0449">Lipoprotein</keyword>
<feature type="domain" description="PNPLA" evidence="4">
    <location>
        <begin position="102"/>
        <end position="294"/>
    </location>
</feature>
<dbReference type="InterPro" id="IPR016035">
    <property type="entry name" value="Acyl_Trfase/lysoPLipase"/>
</dbReference>
<protein>
    <submittedName>
        <fullName evidence="5">Putative lipoprotein</fullName>
    </submittedName>
</protein>
<feature type="short sequence motif" description="GXGXXG" evidence="2">
    <location>
        <begin position="106"/>
        <end position="111"/>
    </location>
</feature>
<dbReference type="PROSITE" id="PS51257">
    <property type="entry name" value="PROKAR_LIPOPROTEIN"/>
    <property type="match status" value="1"/>
</dbReference>
<evidence type="ECO:0000313" key="5">
    <source>
        <dbReference type="EMBL" id="OWK41078.1"/>
    </source>
</evidence>
<keyword evidence="1 2" id="KW-0443">Lipid metabolism</keyword>
<reference evidence="6" key="1">
    <citation type="submission" date="2017-06" db="EMBL/GenBank/DDBJ databases">
        <title>Genome analysis of Fimbriiglobus ruber SP5, the first member of the order Planctomycetales with confirmed chitinolytic capability.</title>
        <authorList>
            <person name="Ravin N.V."/>
            <person name="Rakitin A.L."/>
            <person name="Ivanova A.A."/>
            <person name="Beletsky A.V."/>
            <person name="Kulichevskaya I.S."/>
            <person name="Mardanov A.V."/>
            <person name="Dedysh S.N."/>
        </authorList>
    </citation>
    <scope>NUCLEOTIDE SEQUENCE [LARGE SCALE GENOMIC DNA]</scope>
    <source>
        <strain evidence="6">SP5</strain>
    </source>
</reference>
<sequence>MRTYRFQYPLASCAGPAALAGLLAILAGCSSTPKRAEPLPPEYKAKKITDLAAPAGTYQPVERVTADALASALAAPVAPQDVAKKDPDVVIPKGQSRPLNILALSGGGQYGAYAQGILCGWTESGKRPDFDVVTGISSGALIAVFAYLGPKYDPNMQRLATSLKTSDVFTYRPLISILWHNSIATAAPLEKLIAAEVNDETLADIRAAHLAGRKLYVGTMLQRTRRLVVWDLGAIACSGRPDADTLVRKVLLATSSIPGLVPSVDFDVDVNGVRYKEEHADGGAVAQTFIKFGPGTPEPNPATPGVKWLAGSNLYIIAGGKLYVDPIEGRLGFLTRATSTISATLYALYRADLWRLYTLCAVSGMKFHHAFVPEDTPIAPKSTTFDLKTMRLLFTLGHDLAKCGEVWRTTPPGYEVGEEEYPRAGFQFTIP</sequence>
<dbReference type="SUPFAM" id="SSF52151">
    <property type="entry name" value="FabD/lysophospholipase-like"/>
    <property type="match status" value="1"/>
</dbReference>
<organism evidence="5 6">
    <name type="scientific">Fimbriiglobus ruber</name>
    <dbReference type="NCBI Taxonomy" id="1908690"/>
    <lineage>
        <taxon>Bacteria</taxon>
        <taxon>Pseudomonadati</taxon>
        <taxon>Planctomycetota</taxon>
        <taxon>Planctomycetia</taxon>
        <taxon>Gemmatales</taxon>
        <taxon>Gemmataceae</taxon>
        <taxon>Fimbriiglobus</taxon>
    </lineage>
</organism>
<feature type="active site" description="Nucleophile" evidence="2">
    <location>
        <position position="137"/>
    </location>
</feature>
<feature type="signal peptide" evidence="3">
    <location>
        <begin position="1"/>
        <end position="36"/>
    </location>
</feature>
<evidence type="ECO:0000259" key="4">
    <source>
        <dbReference type="PROSITE" id="PS51635"/>
    </source>
</evidence>
<dbReference type="InterPro" id="IPR002641">
    <property type="entry name" value="PNPLA_dom"/>
</dbReference>
<keyword evidence="6" id="KW-1185">Reference proteome</keyword>
<evidence type="ECO:0000256" key="1">
    <source>
        <dbReference type="ARBA" id="ARBA00023098"/>
    </source>
</evidence>
<dbReference type="EMBL" id="NIDE01000007">
    <property type="protein sequence ID" value="OWK41078.1"/>
    <property type="molecule type" value="Genomic_DNA"/>
</dbReference>
<feature type="short sequence motif" description="GXSXG" evidence="2">
    <location>
        <begin position="135"/>
        <end position="139"/>
    </location>
</feature>
<dbReference type="AlphaFoldDB" id="A0A225DR33"/>
<accession>A0A225DR33</accession>